<feature type="compositionally biased region" description="Polar residues" evidence="1">
    <location>
        <begin position="580"/>
        <end position="592"/>
    </location>
</feature>
<dbReference type="STRING" id="1192034.CAP_0400"/>
<dbReference type="eggNOG" id="ENOG5032MGX">
    <property type="taxonomic scope" value="Bacteria"/>
</dbReference>
<keyword evidence="2" id="KW-1133">Transmembrane helix</keyword>
<protein>
    <submittedName>
        <fullName evidence="3">Uncharacterized protein</fullName>
    </submittedName>
</protein>
<keyword evidence="4" id="KW-1185">Reference proteome</keyword>
<dbReference type="EMBL" id="ASRX01000103">
    <property type="protein sequence ID" value="EYF00647.1"/>
    <property type="molecule type" value="Genomic_DNA"/>
</dbReference>
<dbReference type="RefSeq" id="WP_044250798.1">
    <property type="nucleotide sequence ID" value="NZ_ASRX01000103.1"/>
</dbReference>
<feature type="region of interest" description="Disordered" evidence="1">
    <location>
        <begin position="463"/>
        <end position="500"/>
    </location>
</feature>
<feature type="transmembrane region" description="Helical" evidence="2">
    <location>
        <begin position="233"/>
        <end position="255"/>
    </location>
</feature>
<keyword evidence="2" id="KW-0812">Transmembrane</keyword>
<feature type="transmembrane region" description="Helical" evidence="2">
    <location>
        <begin position="77"/>
        <end position="95"/>
    </location>
</feature>
<organism evidence="3 4">
    <name type="scientific">Chondromyces apiculatus DSM 436</name>
    <dbReference type="NCBI Taxonomy" id="1192034"/>
    <lineage>
        <taxon>Bacteria</taxon>
        <taxon>Pseudomonadati</taxon>
        <taxon>Myxococcota</taxon>
        <taxon>Polyangia</taxon>
        <taxon>Polyangiales</taxon>
        <taxon>Polyangiaceae</taxon>
        <taxon>Chondromyces</taxon>
    </lineage>
</organism>
<feature type="region of interest" description="Disordered" evidence="1">
    <location>
        <begin position="548"/>
        <end position="601"/>
    </location>
</feature>
<sequence>MTQSSPGAPGAATGPEASRNPPGSGDTARPRQSGDIPAMLFWSPVALASAVLTYLVARSEAWVALFNPEARGQSLPLFAALLVGFCVAFLGPFAMRRQGSRANVFWTRMERSWMATLEGIALVAPSFVRWILFALLGFILWVTYGSLPADPDLQGAVLGSGERKRLGIMVLCVMPTLLTACSTLLVERRVARSDYMLAPHPAHDPSLLKEVQSTWIYESTLTKESIQRMARHAAILGFLASAILCACVVLVAGYAPHSARHLGALTVGTAATVSFLMHLGKILFRSASNDATARMMAYAARTLLFVTVCAIFLSIVLLGTSAGKPEGQAADQAVVVGVAVALLGERALQLVTDRAAAILGMAPISPGALADLRLIEGLNEEDIARLSEERVDSVHALAYMPTPRLFFNTIYSLQRICDWQDQALLIVLLGRTNAQLLRERFLIRGVISALALARRLGDAPPKAVARAGEGDAAQPKGAPITEAQREEAQREEAQRDEVRKQRNDLLAQLTQTMGIPDGAAYLGLKALLDDPLVHRLAAFSRAVTGWKELPDEGDVPPEAAAPTASGEAVRQAPQDAEVATKTSALPVETSSPGPNPIVDMK</sequence>
<evidence type="ECO:0000313" key="3">
    <source>
        <dbReference type="EMBL" id="EYF00647.1"/>
    </source>
</evidence>
<dbReference type="AlphaFoldDB" id="A0A017SV70"/>
<feature type="compositionally biased region" description="Basic and acidic residues" evidence="1">
    <location>
        <begin position="483"/>
        <end position="500"/>
    </location>
</feature>
<feature type="compositionally biased region" description="Low complexity" evidence="1">
    <location>
        <begin position="1"/>
        <end position="18"/>
    </location>
</feature>
<evidence type="ECO:0000256" key="2">
    <source>
        <dbReference type="SAM" id="Phobius"/>
    </source>
</evidence>
<gene>
    <name evidence="3" type="ORF">CAP_0400</name>
</gene>
<feature type="transmembrane region" description="Helical" evidence="2">
    <location>
        <begin position="116"/>
        <end position="144"/>
    </location>
</feature>
<reference evidence="3 4" key="1">
    <citation type="submission" date="2013-05" db="EMBL/GenBank/DDBJ databases">
        <title>Genome assembly of Chondromyces apiculatus DSM 436.</title>
        <authorList>
            <person name="Sharma G."/>
            <person name="Khatri I."/>
            <person name="Kaur C."/>
            <person name="Mayilraj S."/>
            <person name="Subramanian S."/>
        </authorList>
    </citation>
    <scope>NUCLEOTIDE SEQUENCE [LARGE SCALE GENOMIC DNA]</scope>
    <source>
        <strain evidence="3 4">DSM 436</strain>
    </source>
</reference>
<comment type="caution">
    <text evidence="3">The sequence shown here is derived from an EMBL/GenBank/DDBJ whole genome shotgun (WGS) entry which is preliminary data.</text>
</comment>
<dbReference type="OrthoDB" id="5483534at2"/>
<feature type="region of interest" description="Disordered" evidence="1">
    <location>
        <begin position="1"/>
        <end position="30"/>
    </location>
</feature>
<feature type="transmembrane region" description="Helical" evidence="2">
    <location>
        <begin position="261"/>
        <end position="284"/>
    </location>
</feature>
<feature type="transmembrane region" description="Helical" evidence="2">
    <location>
        <begin position="166"/>
        <end position="186"/>
    </location>
</feature>
<feature type="transmembrane region" description="Helical" evidence="2">
    <location>
        <begin position="296"/>
        <end position="318"/>
    </location>
</feature>
<evidence type="ECO:0000256" key="1">
    <source>
        <dbReference type="SAM" id="MobiDB-lite"/>
    </source>
</evidence>
<accession>A0A017SV70</accession>
<feature type="transmembrane region" description="Helical" evidence="2">
    <location>
        <begin position="39"/>
        <end position="57"/>
    </location>
</feature>
<evidence type="ECO:0000313" key="4">
    <source>
        <dbReference type="Proteomes" id="UP000019678"/>
    </source>
</evidence>
<dbReference type="Proteomes" id="UP000019678">
    <property type="component" value="Unassembled WGS sequence"/>
</dbReference>
<proteinExistence type="predicted"/>
<keyword evidence="2" id="KW-0472">Membrane</keyword>
<name>A0A017SV70_9BACT</name>